<evidence type="ECO:0000256" key="1">
    <source>
        <dbReference type="SAM" id="MobiDB-lite"/>
    </source>
</evidence>
<sequence>MPTEDEDARINQGIASDPDNPELTEADFRAAQPAQSALPVLASARRVRGPQKAPTKMLVSMRLDEDVLAAWRATGPGWQTRVNEELRRALERR</sequence>
<reference evidence="2" key="1">
    <citation type="submission" date="2021-03" db="EMBL/GenBank/DDBJ databases">
        <title>The complete genome sequence of Acetobacter sp. TBRC 12339.</title>
        <authorList>
            <person name="Charoenyingcharoen P."/>
            <person name="Yukphan P."/>
        </authorList>
    </citation>
    <scope>NUCLEOTIDE SEQUENCE</scope>
    <source>
        <strain evidence="2">TBRC 12339</strain>
    </source>
</reference>
<proteinExistence type="predicted"/>
<dbReference type="Pfam" id="PF14384">
    <property type="entry name" value="BrnA_antitoxin"/>
    <property type="match status" value="1"/>
</dbReference>
<evidence type="ECO:0000313" key="3">
    <source>
        <dbReference type="Proteomes" id="UP000664073"/>
    </source>
</evidence>
<gene>
    <name evidence="2" type="ORF">J2D77_09230</name>
</gene>
<feature type="region of interest" description="Disordered" evidence="1">
    <location>
        <begin position="1"/>
        <end position="23"/>
    </location>
</feature>
<dbReference type="AlphaFoldDB" id="A0A939KMH1"/>
<protein>
    <submittedName>
        <fullName evidence="2">BrnA antitoxin family protein</fullName>
    </submittedName>
</protein>
<dbReference type="Proteomes" id="UP000664073">
    <property type="component" value="Unassembled WGS sequence"/>
</dbReference>
<dbReference type="EMBL" id="JAFVMH010000004">
    <property type="protein sequence ID" value="MBO1325328.1"/>
    <property type="molecule type" value="Genomic_DNA"/>
</dbReference>
<dbReference type="InterPro" id="IPR025528">
    <property type="entry name" value="BrnA_antitoxin"/>
</dbReference>
<evidence type="ECO:0000313" key="2">
    <source>
        <dbReference type="EMBL" id="MBO1325328.1"/>
    </source>
</evidence>
<dbReference type="RefSeq" id="WP_207846004.1">
    <property type="nucleotide sequence ID" value="NZ_JAFVMH010000004.1"/>
</dbReference>
<organism evidence="2 3">
    <name type="scientific">Acetobacter garciniae</name>
    <dbReference type="NCBI Taxonomy" id="2817435"/>
    <lineage>
        <taxon>Bacteria</taxon>
        <taxon>Pseudomonadati</taxon>
        <taxon>Pseudomonadota</taxon>
        <taxon>Alphaproteobacteria</taxon>
        <taxon>Acetobacterales</taxon>
        <taxon>Acetobacteraceae</taxon>
        <taxon>Acetobacter</taxon>
    </lineage>
</organism>
<keyword evidence="3" id="KW-1185">Reference proteome</keyword>
<accession>A0A939KMH1</accession>
<comment type="caution">
    <text evidence="2">The sequence shown here is derived from an EMBL/GenBank/DDBJ whole genome shotgun (WGS) entry which is preliminary data.</text>
</comment>
<name>A0A939KMH1_9PROT</name>